<evidence type="ECO:0000256" key="6">
    <source>
        <dbReference type="ARBA" id="ARBA00023239"/>
    </source>
</evidence>
<evidence type="ECO:0000256" key="5">
    <source>
        <dbReference type="ARBA" id="ARBA00022909"/>
    </source>
</evidence>
<comment type="cofactor">
    <cofactor evidence="1">
        <name>pyridoxal 5'-phosphate</name>
        <dbReference type="ChEBI" id="CHEBI:597326"/>
    </cofactor>
</comment>
<dbReference type="InterPro" id="IPR017824">
    <property type="entry name" value="Aminodeoxychorismate_lyase_IV"/>
</dbReference>
<comment type="catalytic activity">
    <reaction evidence="9">
        <text>4-amino-4-deoxychorismate = 4-aminobenzoate + pyruvate + H(+)</text>
        <dbReference type="Rhea" id="RHEA:16201"/>
        <dbReference type="ChEBI" id="CHEBI:15361"/>
        <dbReference type="ChEBI" id="CHEBI:15378"/>
        <dbReference type="ChEBI" id="CHEBI:17836"/>
        <dbReference type="ChEBI" id="CHEBI:58406"/>
        <dbReference type="EC" id="4.1.3.38"/>
    </reaction>
</comment>
<dbReference type="GO" id="GO:0008153">
    <property type="term" value="P:4-aminobenzoate biosynthetic process"/>
    <property type="evidence" value="ECO:0007669"/>
    <property type="project" value="TreeGrafter"/>
</dbReference>
<evidence type="ECO:0000313" key="10">
    <source>
        <dbReference type="EMBL" id="TCS70853.1"/>
    </source>
</evidence>
<keyword evidence="4" id="KW-0663">Pyridoxal phosphate</keyword>
<dbReference type="Pfam" id="PF01063">
    <property type="entry name" value="Aminotran_4"/>
    <property type="match status" value="1"/>
</dbReference>
<reference evidence="10 11" key="1">
    <citation type="submission" date="2019-03" db="EMBL/GenBank/DDBJ databases">
        <title>Genomic Encyclopedia of Type Strains, Phase IV (KMG-IV): sequencing the most valuable type-strain genomes for metagenomic binning, comparative biology and taxonomic classification.</title>
        <authorList>
            <person name="Goeker M."/>
        </authorList>
    </citation>
    <scope>NUCLEOTIDE SEQUENCE [LARGE SCALE GENOMIC DNA]</scope>
    <source>
        <strain evidence="10 11">DSM 103923</strain>
    </source>
</reference>
<evidence type="ECO:0000256" key="3">
    <source>
        <dbReference type="ARBA" id="ARBA00011738"/>
    </source>
</evidence>
<gene>
    <name evidence="10" type="ORF">EDC61_1136</name>
</gene>
<comment type="subunit">
    <text evidence="3">Homodimer.</text>
</comment>
<dbReference type="AlphaFoldDB" id="A0A4R3JVJ4"/>
<dbReference type="InterPro" id="IPR043131">
    <property type="entry name" value="BCAT-like_N"/>
</dbReference>
<dbReference type="EMBL" id="SLZY01000013">
    <property type="protein sequence ID" value="TCS70853.1"/>
    <property type="molecule type" value="Genomic_DNA"/>
</dbReference>
<dbReference type="InterPro" id="IPR036038">
    <property type="entry name" value="Aminotransferase-like"/>
</dbReference>
<sequence length="276" mass="30525">MTAGMSGTGLILIDGEARETLAVLDRGLMYGDGVFRTLRLEAGQAVWWHEHLTKLAHDCARLGLACPAPELWAADLQRLSAQRPDGVLKLVVTRGIGSRGYQPPQPARPTRIALLAPLPEWPASLWQEGVAVRVCDLRLGRQPRLAGVKHLNRLENVLARAEWDDPDIREGLLLAEDGRVISGVSSNVFIWHKGELLTPRLHDCGVAGVARNRVLRAAAARGMTVRERDLTLDELLAAEAVWLTNSLIRVWRVARLGERIWPQTGMDSVMREFVDG</sequence>
<evidence type="ECO:0000256" key="9">
    <source>
        <dbReference type="ARBA" id="ARBA00049529"/>
    </source>
</evidence>
<dbReference type="CDD" id="cd01559">
    <property type="entry name" value="ADCL_like"/>
    <property type="match status" value="1"/>
</dbReference>
<dbReference type="EC" id="4.1.3.38" evidence="8"/>
<evidence type="ECO:0000256" key="1">
    <source>
        <dbReference type="ARBA" id="ARBA00001933"/>
    </source>
</evidence>
<evidence type="ECO:0000256" key="4">
    <source>
        <dbReference type="ARBA" id="ARBA00022898"/>
    </source>
</evidence>
<dbReference type="Gene3D" id="3.20.10.10">
    <property type="entry name" value="D-amino Acid Aminotransferase, subunit A, domain 2"/>
    <property type="match status" value="1"/>
</dbReference>
<dbReference type="GO" id="GO:0046656">
    <property type="term" value="P:folic acid biosynthetic process"/>
    <property type="evidence" value="ECO:0007669"/>
    <property type="project" value="UniProtKB-KW"/>
</dbReference>
<comment type="similarity">
    <text evidence="2">Belongs to the class-IV pyridoxal-phosphate-dependent aminotransferase family.</text>
</comment>
<dbReference type="NCBIfam" id="TIGR03461">
    <property type="entry name" value="pabC_Proteo"/>
    <property type="match status" value="1"/>
</dbReference>
<keyword evidence="6 10" id="KW-0456">Lyase</keyword>
<dbReference type="NCBIfam" id="NF004761">
    <property type="entry name" value="PRK06092.1"/>
    <property type="match status" value="1"/>
</dbReference>
<dbReference type="FunFam" id="3.20.10.10:FF:000002">
    <property type="entry name" value="D-alanine aminotransferase"/>
    <property type="match status" value="1"/>
</dbReference>
<dbReference type="InterPro" id="IPR050571">
    <property type="entry name" value="Class-IV_PLP-Dep_Aminotrnsfr"/>
</dbReference>
<dbReference type="SUPFAM" id="SSF56752">
    <property type="entry name" value="D-aminoacid aminotransferase-like PLP-dependent enzymes"/>
    <property type="match status" value="1"/>
</dbReference>
<organism evidence="10 11">
    <name type="scientific">Sulfuritortus calidifontis</name>
    <dbReference type="NCBI Taxonomy" id="1914471"/>
    <lineage>
        <taxon>Bacteria</taxon>
        <taxon>Pseudomonadati</taxon>
        <taxon>Pseudomonadota</taxon>
        <taxon>Betaproteobacteria</taxon>
        <taxon>Nitrosomonadales</taxon>
        <taxon>Thiobacillaceae</taxon>
        <taxon>Sulfuritortus</taxon>
    </lineage>
</organism>
<keyword evidence="5" id="KW-0289">Folate biosynthesis</keyword>
<name>A0A4R3JVJ4_9PROT</name>
<evidence type="ECO:0000256" key="8">
    <source>
        <dbReference type="ARBA" id="ARBA00035676"/>
    </source>
</evidence>
<dbReference type="GO" id="GO:0030170">
    <property type="term" value="F:pyridoxal phosphate binding"/>
    <property type="evidence" value="ECO:0007669"/>
    <property type="project" value="InterPro"/>
</dbReference>
<dbReference type="PANTHER" id="PTHR42743">
    <property type="entry name" value="AMINO-ACID AMINOTRANSFERASE"/>
    <property type="match status" value="1"/>
</dbReference>
<comment type="caution">
    <text evidence="10">The sequence shown here is derived from an EMBL/GenBank/DDBJ whole genome shotgun (WGS) entry which is preliminary data.</text>
</comment>
<dbReference type="PANTHER" id="PTHR42743:SF2">
    <property type="entry name" value="AMINODEOXYCHORISMATE LYASE"/>
    <property type="match status" value="1"/>
</dbReference>
<accession>A0A4R3JVJ4</accession>
<dbReference type="InterPro" id="IPR043132">
    <property type="entry name" value="BCAT-like_C"/>
</dbReference>
<keyword evidence="11" id="KW-1185">Reference proteome</keyword>
<dbReference type="GO" id="GO:0008696">
    <property type="term" value="F:4-amino-4-deoxychorismate lyase activity"/>
    <property type="evidence" value="ECO:0007669"/>
    <property type="project" value="UniProtKB-EC"/>
</dbReference>
<proteinExistence type="inferred from homology"/>
<evidence type="ECO:0000313" key="11">
    <source>
        <dbReference type="Proteomes" id="UP000295135"/>
    </source>
</evidence>
<comment type="pathway">
    <text evidence="7">Cofactor biosynthesis; tetrahydrofolate biosynthesis; 4-aminobenzoate from chorismate: step 2/2.</text>
</comment>
<dbReference type="InterPro" id="IPR001544">
    <property type="entry name" value="Aminotrans_IV"/>
</dbReference>
<dbReference type="Proteomes" id="UP000295135">
    <property type="component" value="Unassembled WGS sequence"/>
</dbReference>
<dbReference type="GO" id="GO:0005829">
    <property type="term" value="C:cytosol"/>
    <property type="evidence" value="ECO:0007669"/>
    <property type="project" value="TreeGrafter"/>
</dbReference>
<evidence type="ECO:0000256" key="7">
    <source>
        <dbReference type="ARBA" id="ARBA00035633"/>
    </source>
</evidence>
<dbReference type="Gene3D" id="3.30.470.10">
    <property type="match status" value="1"/>
</dbReference>
<protein>
    <recommendedName>
        <fullName evidence="8">aminodeoxychorismate lyase</fullName>
        <ecNumber evidence="8">4.1.3.38</ecNumber>
    </recommendedName>
</protein>
<evidence type="ECO:0000256" key="2">
    <source>
        <dbReference type="ARBA" id="ARBA00009320"/>
    </source>
</evidence>